<feature type="transmembrane region" description="Helical" evidence="13">
    <location>
        <begin position="980"/>
        <end position="1007"/>
    </location>
</feature>
<dbReference type="SMART" id="SM00254">
    <property type="entry name" value="ShKT"/>
    <property type="match status" value="1"/>
</dbReference>
<evidence type="ECO:0000256" key="4">
    <source>
        <dbReference type="ARBA" id="ARBA00022692"/>
    </source>
</evidence>
<feature type="transmembrane region" description="Helical" evidence="13">
    <location>
        <begin position="1092"/>
        <end position="1112"/>
    </location>
</feature>
<keyword evidence="5 13" id="KW-1133">Transmembrane helix</keyword>
<dbReference type="Pfam" id="PF01549">
    <property type="entry name" value="ShK"/>
    <property type="match status" value="1"/>
</dbReference>
<dbReference type="EnsemblMetazoa" id="PPA02231.1">
    <property type="protein sequence ID" value="PPA02231.1"/>
    <property type="gene ID" value="WBGene00091785"/>
</dbReference>
<feature type="transmembrane region" description="Helical" evidence="13">
    <location>
        <begin position="1047"/>
        <end position="1066"/>
    </location>
</feature>
<keyword evidence="9" id="KW-0325">Glycoprotein</keyword>
<feature type="compositionally biased region" description="Basic and acidic residues" evidence="12">
    <location>
        <begin position="1338"/>
        <end position="1382"/>
    </location>
</feature>
<keyword evidence="11" id="KW-1015">Disulfide bond</keyword>
<dbReference type="InterPro" id="IPR000162">
    <property type="entry name" value="GPCR_3_mtglu_rcpt"/>
</dbReference>
<dbReference type="Pfam" id="PF02931">
    <property type="entry name" value="Neur_chan_LBD"/>
    <property type="match status" value="1"/>
</dbReference>
<evidence type="ECO:0000256" key="13">
    <source>
        <dbReference type="SAM" id="Phobius"/>
    </source>
</evidence>
<accession>A0A2A6C356</accession>
<dbReference type="InterPro" id="IPR038550">
    <property type="entry name" value="GPCR_3_9-Cys_sf"/>
</dbReference>
<comment type="similarity">
    <text evidence="2">Belongs to the G-protein coupled receptor 3 family.</text>
</comment>
<dbReference type="InterPro" id="IPR003582">
    <property type="entry name" value="ShKT_dom"/>
</dbReference>
<evidence type="ECO:0000256" key="5">
    <source>
        <dbReference type="ARBA" id="ARBA00022989"/>
    </source>
</evidence>
<dbReference type="Gene3D" id="2.70.170.10">
    <property type="entry name" value="Neurotransmitter-gated ion-channel ligand-binding domain"/>
    <property type="match status" value="1"/>
</dbReference>
<evidence type="ECO:0000256" key="7">
    <source>
        <dbReference type="ARBA" id="ARBA00023136"/>
    </source>
</evidence>
<evidence type="ECO:0000256" key="11">
    <source>
        <dbReference type="PROSITE-ProRule" id="PRU01005"/>
    </source>
</evidence>
<feature type="compositionally biased region" description="Polar residues" evidence="12">
    <location>
        <begin position="1383"/>
        <end position="1395"/>
    </location>
</feature>
<feature type="compositionally biased region" description="Basic residues" evidence="12">
    <location>
        <begin position="1324"/>
        <end position="1337"/>
    </location>
</feature>
<dbReference type="Pfam" id="PF01094">
    <property type="entry name" value="ANF_receptor"/>
    <property type="match status" value="1"/>
</dbReference>
<dbReference type="Proteomes" id="UP000005239">
    <property type="component" value="Unassembled WGS sequence"/>
</dbReference>
<evidence type="ECO:0000256" key="2">
    <source>
        <dbReference type="ARBA" id="ARBA00007242"/>
    </source>
</evidence>
<feature type="transmembrane region" description="Helical" evidence="13">
    <location>
        <begin position="1019"/>
        <end position="1041"/>
    </location>
</feature>
<dbReference type="PROSITE" id="PS50259">
    <property type="entry name" value="G_PROTEIN_RECEP_F3_4"/>
    <property type="match status" value="1"/>
</dbReference>
<dbReference type="InterPro" id="IPR036734">
    <property type="entry name" value="Neur_chan_lig-bd_sf"/>
</dbReference>
<dbReference type="SUPFAM" id="SSF63712">
    <property type="entry name" value="Nicotinic receptor ligand binding domain-like"/>
    <property type="match status" value="1"/>
</dbReference>
<evidence type="ECO:0000256" key="1">
    <source>
        <dbReference type="ARBA" id="ARBA00004651"/>
    </source>
</evidence>
<dbReference type="PRINTS" id="PR00248">
    <property type="entry name" value="GPCRMGR"/>
</dbReference>
<keyword evidence="10" id="KW-0807">Transducer</keyword>
<evidence type="ECO:0000256" key="14">
    <source>
        <dbReference type="SAM" id="SignalP"/>
    </source>
</evidence>
<gene>
    <name evidence="15" type="primary">WBGene00091785</name>
</gene>
<dbReference type="Gene3D" id="3.40.50.2300">
    <property type="match status" value="2"/>
</dbReference>
<name>A0A2A6C356_PRIPA</name>
<comment type="subcellular location">
    <subcellularLocation>
        <location evidence="1">Cell membrane</location>
        <topology evidence="1">Multi-pass membrane protein</topology>
    </subcellularLocation>
</comment>
<sequence length="1418" mass="158451">MYILLKLSLLSTCLFIQMPRLVISGLLAQTLMYHPSNCISVSGEVQGCEDADPKCSEWATQGECTTNAVWMMANCRKSCRSCQGGEKAWKLRSFIASNYKNETNDEKTKRVNIESVRLNTVDINEERQTAKMSGRMVMSWNDTGVAWDKDRWGLSWLNFYWVQIWSPQVIQINGASTGGGSVTSKVLAANSTGQIYLWADFTFTSPFQFEYGEYPNDYQQICYKFDDKRLFAVHFTVAPEVKNKEREELTGIHVSGWIVDDLSVNESPLSSISLSDWRRNPFDVQSTNGEMCIGLKRNAVYFFSEMFLPALLSSMFTLSAVFFRLSRTQSLLLAFSVVCQLLSLLLISQRLPSYTAHTPDILKFAGFNMVMTALLFISSLILERLSSTPSDIPPPHSVSNIVGLIHTVLPLPKSKDNVVLTRSIVMILRSFLFLFISCFIPSEQQVKQVLVPGEIILGGLFPIHAAGKNGSHCGTLKADQGVQRMVAMLFTLEEINKKRRENHETTLGAQILDTCSVDGYALEQTLEFVKTRLNDANCVQASRQPVAAVIGAASSQVSVMVASMLQLFKASRLIFELSKVSMISYSSTGSELSEKARFHLFSRVVPPDNLQATVMAKVVKKLEWNYVHAIADSGSYGEKGMEAFRVAAAREKVCIDGDVHKIGRRPTTKEFESIITRMKSKGKARGVVMFVDEDNLKQLLSVLEMMIDRGNNDLKDHFWFVASDSWGKKTSVVSGRERLTLGAITIAPKQRTIDGFNDYFLNLGPTNPFLEEYWDSLNCGMYGSTNFGECFSSTNLTFNQESYVPYVYDAVSAMAHAISKYIKRECGDTPYGSCELQSQTFNGEILQTYYRNKTIGEARIDEKGDGMGLYDVFQIGKQGLYMKIGTYERNDLSLNLSETRSRLVNTNNFPFSVCSQNCAAGFYRSYQDQTCCWACIPCDNTTSIVVNVTECMQCPLGEVPDRTLSFCQRIPPDFITFSSLWSILPSAFAAIGIFSTLFVLAVFLKFSSTPVIMASGRELCYCMLTGISLCYVLTFCLLTKPTIPTCAAQRLLIGLCMSAIYAAIIVKTNRLARVFSPSSAQRPRFITPKAQVAITGVIVSVQLVGSLLWLVISPPGTTIIFPTRIEAVLTCNATASHLMVSLSYNMVLILACTVYAFKTRKIPENFNETRLIGFTMYSTSILWLAFVPIYFATQNNFFIQMTSLAMCISMSGTVALMCFFGPKVYIVLFQPEKNVRTRQSAVGRLVNQQMRFISQITTHAENTATLCTSAPPSLNPSYKPDSEESSATGRNNNNNNTDRLSASQLPGGKKLSWNEVAPKDRGGSLRKLRKSLKLRSKSVKETRSTEKERREKVEEIRKEEERKKETAESEPLTKNKEKEKEMSSLNETTEEVSTTPIQSQIELILDEIISGNPKATFL</sequence>
<dbReference type="GO" id="GO:0005886">
    <property type="term" value="C:plasma membrane"/>
    <property type="evidence" value="ECO:0000318"/>
    <property type="project" value="GO_Central"/>
</dbReference>
<dbReference type="GO" id="GO:0001640">
    <property type="term" value="F:adenylate cyclase inhibiting G protein-coupled glutamate receptor activity"/>
    <property type="evidence" value="ECO:0000318"/>
    <property type="project" value="GO_Central"/>
</dbReference>
<dbReference type="InterPro" id="IPR001828">
    <property type="entry name" value="ANF_lig-bd_rcpt"/>
</dbReference>
<comment type="caution">
    <text evidence="11">Lacks conserved residue(s) required for the propagation of feature annotation.</text>
</comment>
<dbReference type="InterPro" id="IPR011500">
    <property type="entry name" value="GPCR_3_9-Cys_dom"/>
</dbReference>
<dbReference type="GO" id="GO:0010884">
    <property type="term" value="P:positive regulation of lipid storage"/>
    <property type="evidence" value="ECO:0007669"/>
    <property type="project" value="EnsemblMetazoa"/>
</dbReference>
<organism evidence="15 16">
    <name type="scientific">Pristionchus pacificus</name>
    <name type="common">Parasitic nematode worm</name>
    <dbReference type="NCBI Taxonomy" id="54126"/>
    <lineage>
        <taxon>Eukaryota</taxon>
        <taxon>Metazoa</taxon>
        <taxon>Ecdysozoa</taxon>
        <taxon>Nematoda</taxon>
        <taxon>Chromadorea</taxon>
        <taxon>Rhabditida</taxon>
        <taxon>Rhabditina</taxon>
        <taxon>Diplogasteromorpha</taxon>
        <taxon>Diplogasteroidea</taxon>
        <taxon>Neodiplogasteridae</taxon>
        <taxon>Pristionchus</taxon>
    </lineage>
</organism>
<keyword evidence="7 13" id="KW-0472">Membrane</keyword>
<reference evidence="16" key="1">
    <citation type="journal article" date="2008" name="Nat. Genet.">
        <title>The Pristionchus pacificus genome provides a unique perspective on nematode lifestyle and parasitism.</title>
        <authorList>
            <person name="Dieterich C."/>
            <person name="Clifton S.W."/>
            <person name="Schuster L.N."/>
            <person name="Chinwalla A."/>
            <person name="Delehaunty K."/>
            <person name="Dinkelacker I."/>
            <person name="Fulton L."/>
            <person name="Fulton R."/>
            <person name="Godfrey J."/>
            <person name="Minx P."/>
            <person name="Mitreva M."/>
            <person name="Roeseler W."/>
            <person name="Tian H."/>
            <person name="Witte H."/>
            <person name="Yang S.P."/>
            <person name="Wilson R.K."/>
            <person name="Sommer R.J."/>
        </authorList>
    </citation>
    <scope>NUCLEOTIDE SEQUENCE [LARGE SCALE GENOMIC DNA]</scope>
    <source>
        <strain evidence="16">PS312</strain>
    </source>
</reference>
<dbReference type="SUPFAM" id="SSF53822">
    <property type="entry name" value="Periplasmic binding protein-like I"/>
    <property type="match status" value="1"/>
</dbReference>
<dbReference type="GO" id="GO:0007216">
    <property type="term" value="P:G protein-coupled glutamate receptor signaling pathway"/>
    <property type="evidence" value="ECO:0000318"/>
    <property type="project" value="GO_Central"/>
</dbReference>
<dbReference type="PROSITE" id="PS51670">
    <property type="entry name" value="SHKT"/>
    <property type="match status" value="1"/>
</dbReference>
<keyword evidence="3" id="KW-1003">Cell membrane</keyword>
<keyword evidence="8" id="KW-0675">Receptor</keyword>
<dbReference type="InterPro" id="IPR006202">
    <property type="entry name" value="Neur_chan_lig-bd"/>
</dbReference>
<dbReference type="Pfam" id="PF00003">
    <property type="entry name" value="7tm_3"/>
    <property type="match status" value="1"/>
</dbReference>
<feature type="transmembrane region" description="Helical" evidence="13">
    <location>
        <begin position="1169"/>
        <end position="1191"/>
    </location>
</feature>
<evidence type="ECO:0000256" key="6">
    <source>
        <dbReference type="ARBA" id="ARBA00023040"/>
    </source>
</evidence>
<dbReference type="InterPro" id="IPR050726">
    <property type="entry name" value="mGluR"/>
</dbReference>
<keyword evidence="16" id="KW-1185">Reference proteome</keyword>
<evidence type="ECO:0000256" key="3">
    <source>
        <dbReference type="ARBA" id="ARBA00022475"/>
    </source>
</evidence>
<accession>A0A8R1U4E9</accession>
<evidence type="ECO:0000256" key="10">
    <source>
        <dbReference type="ARBA" id="ARBA00023224"/>
    </source>
</evidence>
<dbReference type="InterPro" id="IPR000337">
    <property type="entry name" value="GPCR_3"/>
</dbReference>
<keyword evidence="6" id="KW-0297">G-protein coupled receptor</keyword>
<reference evidence="15" key="2">
    <citation type="submission" date="2022-06" db="UniProtKB">
        <authorList>
            <consortium name="EnsemblMetazoa"/>
        </authorList>
    </citation>
    <scope>IDENTIFICATION</scope>
    <source>
        <strain evidence="15">PS312</strain>
    </source>
</reference>
<evidence type="ECO:0000256" key="12">
    <source>
        <dbReference type="SAM" id="MobiDB-lite"/>
    </source>
</evidence>
<dbReference type="InterPro" id="IPR017978">
    <property type="entry name" value="GPCR_3_C"/>
</dbReference>
<feature type="transmembrane region" description="Helical" evidence="13">
    <location>
        <begin position="1197"/>
        <end position="1220"/>
    </location>
</feature>
<dbReference type="GO" id="GO:0051966">
    <property type="term" value="P:regulation of synaptic transmission, glutamatergic"/>
    <property type="evidence" value="ECO:0000318"/>
    <property type="project" value="GO_Central"/>
</dbReference>
<dbReference type="FunFam" id="2.10.50.30:FF:000008">
    <property type="entry name" value="Metabotropic GLutamate receptor family"/>
    <property type="match status" value="1"/>
</dbReference>
<keyword evidence="14" id="KW-0732">Signal</keyword>
<protein>
    <submittedName>
        <fullName evidence="15">Mgl-3</fullName>
    </submittedName>
</protein>
<feature type="transmembrane region" description="Helical" evidence="13">
    <location>
        <begin position="361"/>
        <end position="382"/>
    </location>
</feature>
<feature type="region of interest" description="Disordered" evidence="12">
    <location>
        <begin position="1268"/>
        <end position="1395"/>
    </location>
</feature>
<evidence type="ECO:0000256" key="9">
    <source>
        <dbReference type="ARBA" id="ARBA00023180"/>
    </source>
</evidence>
<dbReference type="PANTHER" id="PTHR24060">
    <property type="entry name" value="METABOTROPIC GLUTAMATE RECEPTOR"/>
    <property type="match status" value="1"/>
</dbReference>
<feature type="disulfide bond" evidence="11">
    <location>
        <begin position="48"/>
        <end position="82"/>
    </location>
</feature>
<proteinExistence type="inferred from homology"/>
<feature type="chain" id="PRO_5043691426" evidence="14">
    <location>
        <begin position="29"/>
        <end position="1418"/>
    </location>
</feature>
<keyword evidence="4 13" id="KW-0812">Transmembrane</keyword>
<evidence type="ECO:0000313" key="16">
    <source>
        <dbReference type="Proteomes" id="UP000005239"/>
    </source>
</evidence>
<feature type="transmembrane region" description="Helical" evidence="13">
    <location>
        <begin position="330"/>
        <end position="349"/>
    </location>
</feature>
<dbReference type="FunFam" id="3.40.50.2300:FF:000145">
    <property type="entry name" value="Glutamate receptor, metabotropic"/>
    <property type="match status" value="1"/>
</dbReference>
<dbReference type="PRINTS" id="PR00593">
    <property type="entry name" value="MTABOTROPICR"/>
</dbReference>
<feature type="signal peptide" evidence="14">
    <location>
        <begin position="1"/>
        <end position="28"/>
    </location>
</feature>
<dbReference type="InterPro" id="IPR028082">
    <property type="entry name" value="Peripla_BP_I"/>
</dbReference>
<feature type="transmembrane region" description="Helical" evidence="13">
    <location>
        <begin position="300"/>
        <end position="323"/>
    </location>
</feature>
<feature type="transmembrane region" description="Helical" evidence="13">
    <location>
        <begin position="419"/>
        <end position="442"/>
    </location>
</feature>
<evidence type="ECO:0000313" key="15">
    <source>
        <dbReference type="EnsemblMetazoa" id="PPA02231.1"/>
    </source>
</evidence>
<dbReference type="Gene3D" id="2.10.50.30">
    <property type="entry name" value="GPCR, family 3, nine cysteines domain"/>
    <property type="match status" value="1"/>
</dbReference>
<evidence type="ECO:0000256" key="8">
    <source>
        <dbReference type="ARBA" id="ARBA00023170"/>
    </source>
</evidence>
<dbReference type="GO" id="GO:0005230">
    <property type="term" value="F:extracellular ligand-gated monoatomic ion channel activity"/>
    <property type="evidence" value="ECO:0007669"/>
    <property type="project" value="InterPro"/>
</dbReference>
<dbReference type="Pfam" id="PF07562">
    <property type="entry name" value="NCD3G"/>
    <property type="match status" value="1"/>
</dbReference>
<feature type="transmembrane region" description="Helical" evidence="13">
    <location>
        <begin position="1138"/>
        <end position="1157"/>
    </location>
</feature>